<dbReference type="EMBL" id="QKWP01000043">
    <property type="protein sequence ID" value="RIB29214.1"/>
    <property type="molecule type" value="Genomic_DNA"/>
</dbReference>
<gene>
    <name evidence="1" type="ORF">C2G38_2155892</name>
</gene>
<proteinExistence type="predicted"/>
<dbReference type="Proteomes" id="UP000266673">
    <property type="component" value="Unassembled WGS sequence"/>
</dbReference>
<accession>A0A397W3B5</accession>
<evidence type="ECO:0000313" key="2">
    <source>
        <dbReference type="Proteomes" id="UP000266673"/>
    </source>
</evidence>
<name>A0A397W3B5_9GLOM</name>
<sequence length="77" mass="8739">MKVNGIDKILGDYNPIGWDRNNPGYKNDYGPLFGDAVDLAISNSFNLIENIGMHETHMKNKLEMHLHLKTIEGHGFQ</sequence>
<dbReference type="AlphaFoldDB" id="A0A397W3B5"/>
<keyword evidence="2" id="KW-1185">Reference proteome</keyword>
<comment type="caution">
    <text evidence="1">The sequence shown here is derived from an EMBL/GenBank/DDBJ whole genome shotgun (WGS) entry which is preliminary data.</text>
</comment>
<protein>
    <submittedName>
        <fullName evidence="1">Uncharacterized protein</fullName>
    </submittedName>
</protein>
<organism evidence="1 2">
    <name type="scientific">Gigaspora rosea</name>
    <dbReference type="NCBI Taxonomy" id="44941"/>
    <lineage>
        <taxon>Eukaryota</taxon>
        <taxon>Fungi</taxon>
        <taxon>Fungi incertae sedis</taxon>
        <taxon>Mucoromycota</taxon>
        <taxon>Glomeromycotina</taxon>
        <taxon>Glomeromycetes</taxon>
        <taxon>Diversisporales</taxon>
        <taxon>Gigasporaceae</taxon>
        <taxon>Gigaspora</taxon>
    </lineage>
</organism>
<reference evidence="1 2" key="1">
    <citation type="submission" date="2018-06" db="EMBL/GenBank/DDBJ databases">
        <title>Comparative genomics reveals the genomic features of Rhizophagus irregularis, R. cerebriforme, R. diaphanum and Gigaspora rosea, and their symbiotic lifestyle signature.</title>
        <authorList>
            <person name="Morin E."/>
            <person name="San Clemente H."/>
            <person name="Chen E.C.H."/>
            <person name="De La Providencia I."/>
            <person name="Hainaut M."/>
            <person name="Kuo A."/>
            <person name="Kohler A."/>
            <person name="Murat C."/>
            <person name="Tang N."/>
            <person name="Roy S."/>
            <person name="Loubradou J."/>
            <person name="Henrissat B."/>
            <person name="Grigoriev I.V."/>
            <person name="Corradi N."/>
            <person name="Roux C."/>
            <person name="Martin F.M."/>
        </authorList>
    </citation>
    <scope>NUCLEOTIDE SEQUENCE [LARGE SCALE GENOMIC DNA]</scope>
    <source>
        <strain evidence="1 2">DAOM 194757</strain>
    </source>
</reference>
<evidence type="ECO:0000313" key="1">
    <source>
        <dbReference type="EMBL" id="RIB29214.1"/>
    </source>
</evidence>